<organism evidence="3 4">
    <name type="scientific">Rhodococcus cercidiphylli</name>
    <dbReference type="NCBI Taxonomy" id="489916"/>
    <lineage>
        <taxon>Bacteria</taxon>
        <taxon>Bacillati</taxon>
        <taxon>Actinomycetota</taxon>
        <taxon>Actinomycetes</taxon>
        <taxon>Mycobacteriales</taxon>
        <taxon>Nocardiaceae</taxon>
        <taxon>Rhodococcus</taxon>
    </lineage>
</organism>
<dbReference type="InterPro" id="IPR040841">
    <property type="entry name" value="Luciferase_dom"/>
</dbReference>
<dbReference type="Proteomes" id="UP001185899">
    <property type="component" value="Unassembled WGS sequence"/>
</dbReference>
<evidence type="ECO:0000313" key="4">
    <source>
        <dbReference type="Proteomes" id="UP001185899"/>
    </source>
</evidence>
<keyword evidence="4" id="KW-1185">Reference proteome</keyword>
<proteinExistence type="predicted"/>
<sequence>MQNVKNDYAAWMGLGPGGLPANVGGWLITTALRPLARRDPLTVAGTSSPGLHWHLQQRPGLRPSIAPHPIPHRQLTDRGTPASIERLTAAVTEHAGSESPFHMERSRFERRGDALYVSDINAAAPWISRTKGEVLHVHESEGSMHVVMQPDDAQTVISAGWGELHPLAGRPLLGLPETYVFLYAPRDSDDIYGIEQIIGRAISTARA</sequence>
<dbReference type="Pfam" id="PF17648">
    <property type="entry name" value="Luciferase"/>
    <property type="match status" value="1"/>
</dbReference>
<dbReference type="InterPro" id="IPR048273">
    <property type="entry name" value="Luciferase"/>
</dbReference>
<evidence type="ECO:0000256" key="1">
    <source>
        <dbReference type="SAM" id="MobiDB-lite"/>
    </source>
</evidence>
<accession>A0ABU4B299</accession>
<comment type="caution">
    <text evidence="3">The sequence shown here is derived from an EMBL/GenBank/DDBJ whole genome shotgun (WGS) entry which is preliminary data.</text>
</comment>
<dbReference type="RefSeq" id="WP_317549141.1">
    <property type="nucleotide sequence ID" value="NZ_JAWLKE010000007.1"/>
</dbReference>
<gene>
    <name evidence="3" type="ORF">R3P95_18825</name>
</gene>
<reference evidence="3 4" key="1">
    <citation type="submission" date="2023-10" db="EMBL/GenBank/DDBJ databases">
        <title>Development of a sustainable strategy for remediation of hydrocarbon-contaminated territories based on the waste exchange concept.</title>
        <authorList>
            <person name="Krivoruchko A."/>
        </authorList>
    </citation>
    <scope>NUCLEOTIDE SEQUENCE [LARGE SCALE GENOMIC DNA]</scope>
    <source>
        <strain evidence="3 4">IEGM 1322</strain>
    </source>
</reference>
<evidence type="ECO:0000259" key="2">
    <source>
        <dbReference type="Pfam" id="PF17648"/>
    </source>
</evidence>
<feature type="domain" description="Luciferase" evidence="2">
    <location>
        <begin position="132"/>
        <end position="198"/>
    </location>
</feature>
<evidence type="ECO:0000313" key="3">
    <source>
        <dbReference type="EMBL" id="MDV6232610.1"/>
    </source>
</evidence>
<dbReference type="PANTHER" id="PTHR38695:SF1">
    <property type="entry name" value="AMINO ACID PERMEASE_ SLC12A DOMAIN-CONTAINING PROTEIN"/>
    <property type="match status" value="1"/>
</dbReference>
<protein>
    <recommendedName>
        <fullName evidence="2">Luciferase domain-containing protein</fullName>
    </recommendedName>
</protein>
<dbReference type="EMBL" id="JAWLKE010000007">
    <property type="protein sequence ID" value="MDV6232610.1"/>
    <property type="molecule type" value="Genomic_DNA"/>
</dbReference>
<name>A0ABU4B299_9NOCA</name>
<dbReference type="PANTHER" id="PTHR38695">
    <property type="entry name" value="AMINO ACID PERMEASE_ SLC12A DOMAIN-CONTAINING PROTEIN"/>
    <property type="match status" value="1"/>
</dbReference>
<feature type="region of interest" description="Disordered" evidence="1">
    <location>
        <begin position="59"/>
        <end position="79"/>
    </location>
</feature>